<sequence length="154" mass="17907">MSLPMSQPLRFLVTDNVVITHIVCSLQSSTSKMYSRLSFSPYFRSDQPQKFQKVHRIFGTSNVAKLINELDEHLWEQAANSSVYEAEARMLNLVYRCTAIIWNLQGQLKQAEIDLDNGKKELAAYIGLDSMMPAVSQYQLLWRNMWEIQLHLYM</sequence>
<accession>A0AAE0EGB1</accession>
<dbReference type="PANTHER" id="PTHR31301:SF68">
    <property type="entry name" value="LOB DOMAIN-CONTAINING PROTEIN 32-RELATED"/>
    <property type="match status" value="1"/>
</dbReference>
<dbReference type="PROSITE" id="PS50891">
    <property type="entry name" value="LOB"/>
    <property type="match status" value="1"/>
</dbReference>
<evidence type="ECO:0000256" key="1">
    <source>
        <dbReference type="ARBA" id="ARBA00005474"/>
    </source>
</evidence>
<dbReference type="EMBL" id="JANJYJ010000002">
    <property type="protein sequence ID" value="KAK3225370.1"/>
    <property type="molecule type" value="Genomic_DNA"/>
</dbReference>
<dbReference type="AlphaFoldDB" id="A0AAE0EGB1"/>
<evidence type="ECO:0000313" key="4">
    <source>
        <dbReference type="Proteomes" id="UP001281410"/>
    </source>
</evidence>
<dbReference type="InterPro" id="IPR004883">
    <property type="entry name" value="LOB"/>
</dbReference>
<keyword evidence="4" id="KW-1185">Reference proteome</keyword>
<comment type="caution">
    <text evidence="3">The sequence shown here is derived from an EMBL/GenBank/DDBJ whole genome shotgun (WGS) entry which is preliminary data.</text>
</comment>
<dbReference type="PANTHER" id="PTHR31301">
    <property type="entry name" value="LOB DOMAIN-CONTAINING PROTEIN 4-RELATED"/>
    <property type="match status" value="1"/>
</dbReference>
<dbReference type="Proteomes" id="UP001281410">
    <property type="component" value="Unassembled WGS sequence"/>
</dbReference>
<feature type="domain" description="LOB" evidence="2">
    <location>
        <begin position="21"/>
        <end position="122"/>
    </location>
</feature>
<gene>
    <name evidence="3" type="ORF">Dsin_005232</name>
</gene>
<name>A0AAE0EGB1_9ROSI</name>
<comment type="similarity">
    <text evidence="1">Belongs to the LOB domain-containing protein family.</text>
</comment>
<organism evidence="3 4">
    <name type="scientific">Dipteronia sinensis</name>
    <dbReference type="NCBI Taxonomy" id="43782"/>
    <lineage>
        <taxon>Eukaryota</taxon>
        <taxon>Viridiplantae</taxon>
        <taxon>Streptophyta</taxon>
        <taxon>Embryophyta</taxon>
        <taxon>Tracheophyta</taxon>
        <taxon>Spermatophyta</taxon>
        <taxon>Magnoliopsida</taxon>
        <taxon>eudicotyledons</taxon>
        <taxon>Gunneridae</taxon>
        <taxon>Pentapetalae</taxon>
        <taxon>rosids</taxon>
        <taxon>malvids</taxon>
        <taxon>Sapindales</taxon>
        <taxon>Sapindaceae</taxon>
        <taxon>Hippocastanoideae</taxon>
        <taxon>Acereae</taxon>
        <taxon>Dipteronia</taxon>
    </lineage>
</organism>
<dbReference type="Pfam" id="PF03195">
    <property type="entry name" value="LOB"/>
    <property type="match status" value="1"/>
</dbReference>
<evidence type="ECO:0000259" key="2">
    <source>
        <dbReference type="PROSITE" id="PS50891"/>
    </source>
</evidence>
<protein>
    <recommendedName>
        <fullName evidence="2">LOB domain-containing protein</fullName>
    </recommendedName>
</protein>
<proteinExistence type="inferred from homology"/>
<reference evidence="3" key="1">
    <citation type="journal article" date="2023" name="Plant J.">
        <title>Genome sequences and population genomics provide insights into the demographic history, inbreeding, and mutation load of two 'living fossil' tree species of Dipteronia.</title>
        <authorList>
            <person name="Feng Y."/>
            <person name="Comes H.P."/>
            <person name="Chen J."/>
            <person name="Zhu S."/>
            <person name="Lu R."/>
            <person name="Zhang X."/>
            <person name="Li P."/>
            <person name="Qiu J."/>
            <person name="Olsen K.M."/>
            <person name="Qiu Y."/>
        </authorList>
    </citation>
    <scope>NUCLEOTIDE SEQUENCE</scope>
    <source>
        <strain evidence="3">NBL</strain>
    </source>
</reference>
<evidence type="ECO:0000313" key="3">
    <source>
        <dbReference type="EMBL" id="KAK3225370.1"/>
    </source>
</evidence>